<protein>
    <submittedName>
        <fullName evidence="2">Autotransporter-associated beta strand repeat-containing protein</fullName>
    </submittedName>
</protein>
<accession>A0ABW0KW24</accession>
<dbReference type="NCBIfam" id="TIGR02595">
    <property type="entry name" value="PEP_CTERM"/>
    <property type="match status" value="1"/>
</dbReference>
<dbReference type="Proteomes" id="UP001596052">
    <property type="component" value="Unassembled WGS sequence"/>
</dbReference>
<dbReference type="NCBIfam" id="TIGR02601">
    <property type="entry name" value="autotrns_rpt"/>
    <property type="match status" value="9"/>
</dbReference>
<organism evidence="2 3">
    <name type="scientific">Prosthecobacter fluviatilis</name>
    <dbReference type="NCBI Taxonomy" id="445931"/>
    <lineage>
        <taxon>Bacteria</taxon>
        <taxon>Pseudomonadati</taxon>
        <taxon>Verrucomicrobiota</taxon>
        <taxon>Verrucomicrobiia</taxon>
        <taxon>Verrucomicrobiales</taxon>
        <taxon>Verrucomicrobiaceae</taxon>
        <taxon>Prosthecobacter</taxon>
    </lineage>
</organism>
<name>A0ABW0KW24_9BACT</name>
<dbReference type="Pfam" id="PF12951">
    <property type="entry name" value="PATR"/>
    <property type="match status" value="10"/>
</dbReference>
<evidence type="ECO:0000313" key="3">
    <source>
        <dbReference type="Proteomes" id="UP001596052"/>
    </source>
</evidence>
<comment type="caution">
    <text evidence="2">The sequence shown here is derived from an EMBL/GenBank/DDBJ whole genome shotgun (WGS) entry which is preliminary data.</text>
</comment>
<dbReference type="InterPro" id="IPR011050">
    <property type="entry name" value="Pectin_lyase_fold/virulence"/>
</dbReference>
<dbReference type="EMBL" id="JBHSMQ010000011">
    <property type="protein sequence ID" value="MFC5457620.1"/>
    <property type="molecule type" value="Genomic_DNA"/>
</dbReference>
<reference evidence="3" key="1">
    <citation type="journal article" date="2019" name="Int. J. Syst. Evol. Microbiol.">
        <title>The Global Catalogue of Microorganisms (GCM) 10K type strain sequencing project: providing services to taxonomists for standard genome sequencing and annotation.</title>
        <authorList>
            <consortium name="The Broad Institute Genomics Platform"/>
            <consortium name="The Broad Institute Genome Sequencing Center for Infectious Disease"/>
            <person name="Wu L."/>
            <person name="Ma J."/>
        </authorList>
    </citation>
    <scope>NUCLEOTIDE SEQUENCE [LARGE SCALE GENOMIC DNA]</scope>
    <source>
        <strain evidence="3">CGMCC 4.1469</strain>
    </source>
</reference>
<dbReference type="InterPro" id="IPR013425">
    <property type="entry name" value="Autotrns_rpt"/>
</dbReference>
<keyword evidence="1" id="KW-0732">Signal</keyword>
<dbReference type="RefSeq" id="WP_377171126.1">
    <property type="nucleotide sequence ID" value="NZ_JBHSMQ010000011.1"/>
</dbReference>
<dbReference type="SUPFAM" id="SSF51126">
    <property type="entry name" value="Pectin lyase-like"/>
    <property type="match status" value="2"/>
</dbReference>
<dbReference type="InterPro" id="IPR013424">
    <property type="entry name" value="Ice-binding_C"/>
</dbReference>
<proteinExistence type="predicted"/>
<sequence>MSTLLMILPAHAADRTKLNNTTNLNNAGSWSGGVPDLSNTAVWTNTVTGANTSVLGGDVSWQGIRIADPGGLVTIGAGNTLTLSSGLAGTSIDMSAATQDLTIQSGLTIKTAVGQLWNIAAGRTLTLNTGLFTRGTGATLNVQGAGTVKATNMSNDAYGLIGTWATFGTGTAARFATLDGSSNIIGYASGTAAATAASVTDTTGALNYDVAAVGAMGAGVSFNTLRYTGAAGTITGNFTVNGILNAGTGALTLSGTVSIGASGELVLTNGDSNAARDIIISGVIKDGASGISSVTKGGLGNVTLSGANTYTGITSISRGKVSLTSTGTLGSASGGTRLGLSGRLSLAGGVTTAESIWLDDVTNAFSGGTLLENIGTNTLTGAIRLSNSVRWQSSGTLNVTGGISTTAGNSGTSFVVQAATTMNITGKPMSLGGGGTLYMDNGGKTIVLGVVGSTYGTNQLYAGTLQTNVANALNTTATINFSVNYAAAASTLNLNGFDQSAGAINTSTYSVSGLYDRVVTSATAATLTTGVNNASTTFDGKFTGAVSVTKTGTGTFTLSGVSTTTGNFTVNGGTLNLNFGRATASQSGAGTVSNYLPTAAPLTLGGGIFQLTGRSSGTATTLTGASWAANSDIITVASTAGLAPGQLVSNANFAAGAYVVSVQSATVFIISAAPTVAGSAATITATTNSYTTSQTFSGLTLNAGASGVTVTLPANGSDGTVLNLGAITQNAGATVNFTLPTGTQSATNGITTNTTNTNGILGGWARVGNAWATNSTNATGGNIVALTSYTDVNRLGGTISSNAAANVRIIDAGASGSMTPGAAGTTDINTLLQTATAGTATYDPGSTDVLRLGAAGGIMVASNAGALTIGASANDGILTAGGATDTAGTLYLTNNHTTNLLTVNSTVKDNGSGVVGVTTSGAGIIVLAGTNTYTGRTVVGGGTLRISSEQNLGNGPASFAADQLTLAGGTLNTTADFSIDDSTRGITLTAAGGTLSVNSSTTLTVANVIAGPGSLTQSGAGTLALTAANTFSGATFANAGTLALGNVNALQNSTLTTATAGNVTFTVGGANTYNIGGLAGNDTMAMGANTLSVGANNETSIFTGVLTGTGGLVKVGAGTLNLTGVNTYSGDTRIEGGMIVLANANALQNSTLDTGSAGTQSANLTLGEGTTYNIGGLKGSANFDLAVSNLSVGANNQSTTFYGVLQGAFNNNVIKVGSGTLTLAGNNTYIGTTTVSAGRLDLGGSNLSSITVLAGAELGGEGSTSGNIIFQGSTHTLTIDAGTAAALGATGAGKLDVSALGVGGFTINITGNGVGTIKVLTYGSGGFIGDVNRFSLGTSTVSAHGGGTFINNGIDAITVDLGYVVNTWVGGDSTHPTFWDVGTTGNWANSKDSVFQNGDSVIFADGASSLTPILQSDISVDAVTFSNSTGTDYTVSSVAAQILTTANGIAVNGSGNVTINSVVVGGGGLTLVGTGTTTLTAANSFTGTILITGGTLRISDETSLGAAPSVFTAGQLTLNGTGASLMAAANLTINDTNRGIMLGSNGGTLGADSGFTLTMANVISGAGGLRIGGAGTVSLTATNTYTGLTTVNTGTLELRNVSGGNAIAGDGVAGTNDIQVNTAGTLKLGAANQIADDAIVVLNGGIWNLGGFNETIRSLTGTVVTTIPSLNLGGGTLTLNRIDWDNTVSVNSKALGDAGTLRFVANGATQPVFETNYLGTLGVTPGIWIDAASLSFRAGTYGTTLNGKVTGTGKLIFDGTGGAGGLTLTNATNDYSGGTQWIADTGVNGAWDLFTVSASGALGSGDVTLQGGNQNTWVAGFSGTPTSFGFSGNTTQANRFILSGDATISAGNTATASATGDKVNLTGDFNLGSYTLYVRGAGTGTLSGTISGTGGITKIDTPGTWVLSGNNTYTGATNVKAGQLQVGSNGAGRTGTGDVTVQSGATLYGTGVVQGPNFTAASGSTVQAGDSTAAGSFGTLNFTPVTGGGTQSLAGQVILDIGTANNTGSVDPTFGGNAVGSVGYITYVNDVSRSQGLGSGNHDLLSFKTAGDTTGYNLTVSGTLVVRSSGFSAALGQVYNLVDWTGVVITDFTGFDVGTNYRDGSGDDASQFDLPTLSGGLVWDVSQFTTSGIIVVVPEPGRSVLLLLGFVALVSRRRRGPMRVLD</sequence>
<keyword evidence="3" id="KW-1185">Reference proteome</keyword>
<evidence type="ECO:0000313" key="2">
    <source>
        <dbReference type="EMBL" id="MFC5457620.1"/>
    </source>
</evidence>
<gene>
    <name evidence="2" type="ORF">ACFQDI_22315</name>
</gene>
<evidence type="ECO:0000256" key="1">
    <source>
        <dbReference type="ARBA" id="ARBA00022729"/>
    </source>
</evidence>